<name>A0AAE0EYV3_9CHLO</name>
<comment type="caution">
    <text evidence="2">The sequence shown here is derived from an EMBL/GenBank/DDBJ whole genome shotgun (WGS) entry which is preliminary data.</text>
</comment>
<organism evidence="2 3">
    <name type="scientific">Cymbomonas tetramitiformis</name>
    <dbReference type="NCBI Taxonomy" id="36881"/>
    <lineage>
        <taxon>Eukaryota</taxon>
        <taxon>Viridiplantae</taxon>
        <taxon>Chlorophyta</taxon>
        <taxon>Pyramimonadophyceae</taxon>
        <taxon>Pyramimonadales</taxon>
        <taxon>Pyramimonadaceae</taxon>
        <taxon>Cymbomonas</taxon>
    </lineage>
</organism>
<dbReference type="EMBL" id="LGRX02032281">
    <property type="protein sequence ID" value="KAK3244105.1"/>
    <property type="molecule type" value="Genomic_DNA"/>
</dbReference>
<evidence type="ECO:0000313" key="3">
    <source>
        <dbReference type="Proteomes" id="UP001190700"/>
    </source>
</evidence>
<reference evidence="2 3" key="1">
    <citation type="journal article" date="2015" name="Genome Biol. Evol.">
        <title>Comparative Genomics of a Bacterivorous Green Alga Reveals Evolutionary Causalities and Consequences of Phago-Mixotrophic Mode of Nutrition.</title>
        <authorList>
            <person name="Burns J.A."/>
            <person name="Paasch A."/>
            <person name="Narechania A."/>
            <person name="Kim E."/>
        </authorList>
    </citation>
    <scope>NUCLEOTIDE SEQUENCE [LARGE SCALE GENOMIC DNA]</scope>
    <source>
        <strain evidence="2 3">PLY_AMNH</strain>
    </source>
</reference>
<keyword evidence="3" id="KW-1185">Reference proteome</keyword>
<sequence>MPLIPENNENIACVINLSPASKGRVEEKMPVGEDGPSKRLCSQSLKDIINRSSDRTQVPFVEHCLNAPRNLVDDVNQILKEQIPAQTEHIALLEQSFLARQAETEGRFNEKMDIFWNTLVENKNTIEKLTRELDDSKKTIEKLTLQIDVLSANKPGAKRLYVSYKIRDFLG</sequence>
<gene>
    <name evidence="2" type="ORF">CYMTET_46269</name>
</gene>
<protein>
    <submittedName>
        <fullName evidence="2">Uncharacterized protein</fullName>
    </submittedName>
</protein>
<accession>A0AAE0EYV3</accession>
<evidence type="ECO:0000256" key="1">
    <source>
        <dbReference type="SAM" id="Coils"/>
    </source>
</evidence>
<proteinExistence type="predicted"/>
<dbReference type="Proteomes" id="UP001190700">
    <property type="component" value="Unassembled WGS sequence"/>
</dbReference>
<evidence type="ECO:0000313" key="2">
    <source>
        <dbReference type="EMBL" id="KAK3244105.1"/>
    </source>
</evidence>
<dbReference type="AlphaFoldDB" id="A0AAE0EYV3"/>
<feature type="coiled-coil region" evidence="1">
    <location>
        <begin position="119"/>
        <end position="153"/>
    </location>
</feature>
<keyword evidence="1" id="KW-0175">Coiled coil</keyword>